<proteinExistence type="predicted"/>
<sequence>MRMLAMASAIAVCTLATSNLVSAAAPSYLAQATLATPVSAATETEISGVTWRCEADKCEGKGDRRGSLDSYMKECRKVAETLGKLTSYASRGRDMSARDVQNCNKLAGKTE</sequence>
<dbReference type="RefSeq" id="WP_161813323.1">
    <property type="nucleotide sequence ID" value="NZ_BLJN01000003.1"/>
</dbReference>
<feature type="chain" id="PRO_5032381369" evidence="1">
    <location>
        <begin position="24"/>
        <end position="111"/>
    </location>
</feature>
<dbReference type="AlphaFoldDB" id="A0A829YFY0"/>
<dbReference type="InterPro" id="IPR058067">
    <property type="entry name" value="CC_3452-like"/>
</dbReference>
<organism evidence="2 3">
    <name type="scientific">Steroidobacter agaridevorans</name>
    <dbReference type="NCBI Taxonomy" id="2695856"/>
    <lineage>
        <taxon>Bacteria</taxon>
        <taxon>Pseudomonadati</taxon>
        <taxon>Pseudomonadota</taxon>
        <taxon>Gammaproteobacteria</taxon>
        <taxon>Steroidobacterales</taxon>
        <taxon>Steroidobacteraceae</taxon>
        <taxon>Steroidobacter</taxon>
    </lineage>
</organism>
<dbReference type="InterPro" id="IPR058513">
    <property type="entry name" value="DUF8200"/>
</dbReference>
<dbReference type="EMBL" id="BLJN01000003">
    <property type="protein sequence ID" value="GFE81711.1"/>
    <property type="molecule type" value="Genomic_DNA"/>
</dbReference>
<name>A0A829YFY0_9GAMM</name>
<evidence type="ECO:0000313" key="2">
    <source>
        <dbReference type="EMBL" id="GFE81711.1"/>
    </source>
</evidence>
<dbReference type="Pfam" id="PF26624">
    <property type="entry name" value="DUF8200"/>
    <property type="match status" value="1"/>
</dbReference>
<protein>
    <submittedName>
        <fullName evidence="2">Uncharacterized protein</fullName>
    </submittedName>
</protein>
<dbReference type="NCBIfam" id="NF047636">
    <property type="entry name" value="CC_3452_fam"/>
    <property type="match status" value="1"/>
</dbReference>
<accession>A0A829YFY0</accession>
<evidence type="ECO:0000256" key="1">
    <source>
        <dbReference type="SAM" id="SignalP"/>
    </source>
</evidence>
<comment type="caution">
    <text evidence="2">The sequence shown here is derived from an EMBL/GenBank/DDBJ whole genome shotgun (WGS) entry which is preliminary data.</text>
</comment>
<reference evidence="3" key="1">
    <citation type="submission" date="2020-01" db="EMBL/GenBank/DDBJ databases">
        <title>'Steroidobacter agaridevorans' sp. nov., agar-degrading bacteria isolated from rhizosphere soils.</title>
        <authorList>
            <person name="Ikenaga M."/>
            <person name="Kataoka M."/>
            <person name="Murouchi A."/>
            <person name="Katsuragi S."/>
            <person name="Sakai M."/>
        </authorList>
    </citation>
    <scope>NUCLEOTIDE SEQUENCE [LARGE SCALE GENOMIC DNA]</scope>
    <source>
        <strain evidence="3">YU21-B</strain>
    </source>
</reference>
<keyword evidence="3" id="KW-1185">Reference proteome</keyword>
<feature type="signal peptide" evidence="1">
    <location>
        <begin position="1"/>
        <end position="23"/>
    </location>
</feature>
<gene>
    <name evidence="2" type="ORF">GCM10011487_37110</name>
</gene>
<keyword evidence="1" id="KW-0732">Signal</keyword>
<evidence type="ECO:0000313" key="3">
    <source>
        <dbReference type="Proteomes" id="UP000445000"/>
    </source>
</evidence>
<dbReference type="Proteomes" id="UP000445000">
    <property type="component" value="Unassembled WGS sequence"/>
</dbReference>